<feature type="transmembrane region" description="Helical" evidence="8">
    <location>
        <begin position="61"/>
        <end position="85"/>
    </location>
</feature>
<feature type="transmembrane region" description="Helical" evidence="8">
    <location>
        <begin position="106"/>
        <end position="129"/>
    </location>
</feature>
<dbReference type="GO" id="GO:0006744">
    <property type="term" value="P:ubiquinone biosynthetic process"/>
    <property type="evidence" value="ECO:0007669"/>
    <property type="project" value="TreeGrafter"/>
</dbReference>
<comment type="cofactor">
    <cofactor evidence="1">
        <name>Mg(2+)</name>
        <dbReference type="ChEBI" id="CHEBI:18420"/>
    </cofactor>
</comment>
<feature type="transmembrane region" description="Helical" evidence="8">
    <location>
        <begin position="286"/>
        <end position="306"/>
    </location>
</feature>
<dbReference type="NCBIfam" id="TIGR01474">
    <property type="entry name" value="ubiA_proteo"/>
    <property type="match status" value="1"/>
</dbReference>
<dbReference type="InterPro" id="IPR000537">
    <property type="entry name" value="UbiA_prenyltransferase"/>
</dbReference>
<evidence type="ECO:0000256" key="5">
    <source>
        <dbReference type="ARBA" id="ARBA00022692"/>
    </source>
</evidence>
<feature type="transmembrane region" description="Helical" evidence="8">
    <location>
        <begin position="340"/>
        <end position="358"/>
    </location>
</feature>
<dbReference type="FunFam" id="1.10.357.140:FF:000008">
    <property type="entry name" value="4-hydroxybenzoate octaprenyltransferase"/>
    <property type="match status" value="1"/>
</dbReference>
<feature type="transmembrane region" description="Helical" evidence="8">
    <location>
        <begin position="183"/>
        <end position="206"/>
    </location>
</feature>
<dbReference type="PANTHER" id="PTHR11048:SF28">
    <property type="entry name" value="4-HYDROXYBENZOATE POLYPRENYLTRANSFERASE, MITOCHONDRIAL"/>
    <property type="match status" value="1"/>
</dbReference>
<dbReference type="AlphaFoldDB" id="A0A3B0YPG7"/>
<dbReference type="CDD" id="cd13959">
    <property type="entry name" value="PT_UbiA_COQ2"/>
    <property type="match status" value="1"/>
</dbReference>
<evidence type="ECO:0000256" key="7">
    <source>
        <dbReference type="ARBA" id="ARBA00023136"/>
    </source>
</evidence>
<feature type="transmembrane region" description="Helical" evidence="8">
    <location>
        <begin position="227"/>
        <end position="247"/>
    </location>
</feature>
<keyword evidence="4 9" id="KW-0808">Transferase</keyword>
<evidence type="ECO:0000256" key="1">
    <source>
        <dbReference type="ARBA" id="ARBA00001946"/>
    </source>
</evidence>
<evidence type="ECO:0000256" key="6">
    <source>
        <dbReference type="ARBA" id="ARBA00022989"/>
    </source>
</evidence>
<dbReference type="Gene3D" id="1.10.357.140">
    <property type="entry name" value="UbiA prenyltransferase"/>
    <property type="match status" value="1"/>
</dbReference>
<dbReference type="GO" id="GO:0008412">
    <property type="term" value="F:4-hydroxybenzoate polyprenyltransferase activity"/>
    <property type="evidence" value="ECO:0007669"/>
    <property type="project" value="UniProtKB-EC"/>
</dbReference>
<dbReference type="PROSITE" id="PS00943">
    <property type="entry name" value="UBIA"/>
    <property type="match status" value="1"/>
</dbReference>
<dbReference type="EC" id="2.5.1.39" evidence="9"/>
<evidence type="ECO:0000256" key="2">
    <source>
        <dbReference type="ARBA" id="ARBA00004141"/>
    </source>
</evidence>
<evidence type="ECO:0000256" key="3">
    <source>
        <dbReference type="ARBA" id="ARBA00005985"/>
    </source>
</evidence>
<feature type="transmembrane region" description="Helical" evidence="8">
    <location>
        <begin position="312"/>
        <end position="333"/>
    </location>
</feature>
<dbReference type="InterPro" id="IPR030470">
    <property type="entry name" value="UbiA_prenylTrfase_CS"/>
</dbReference>
<dbReference type="InterPro" id="IPR044878">
    <property type="entry name" value="UbiA_sf"/>
</dbReference>
<dbReference type="PANTHER" id="PTHR11048">
    <property type="entry name" value="PRENYLTRANSFERASES"/>
    <property type="match status" value="1"/>
</dbReference>
<proteinExistence type="inferred from homology"/>
<dbReference type="FunFam" id="1.20.120.1780:FF:000001">
    <property type="entry name" value="4-hydroxybenzoate octaprenyltransferase"/>
    <property type="match status" value="1"/>
</dbReference>
<dbReference type="InterPro" id="IPR006370">
    <property type="entry name" value="HB_polyprenyltransferase-like"/>
</dbReference>
<evidence type="ECO:0000313" key="9">
    <source>
        <dbReference type="EMBL" id="VAW77993.1"/>
    </source>
</evidence>
<sequence>MFRSFSLSRISLKFNYALSSFYKRYENFFLLTRLDKPIGILLLLWPTLWGIWVASEGHPDPVYTLVFIAGVILTRSAGCAINDYADRKYDGRVNRTKTRVLASGKMKPATAVLIFVVLSLIAFALVVLFLPRLCWYLAIAGAALIFVYPFMKRFTHLPQIVLGMAFAMSVPMAYAAHTGGIPQIAWIMYTGVVLWTTAYDTMYALVDKKDDVTIGIKSTAILFGKHYLLILAVIQVLVLLSLLFVGSNAKLNWPFHAGLAVASVLAAYQLFLVYDRVPERCFRAFLNNNWFGLVIFLGILYHYLLQNMKDSLWLYIISAYILSIYMVYLVAVWKRIKRSQWVLAATLFGPFALLFSLFERRR</sequence>
<keyword evidence="7 8" id="KW-0472">Membrane</keyword>
<dbReference type="Pfam" id="PF01040">
    <property type="entry name" value="UbiA"/>
    <property type="match status" value="1"/>
</dbReference>
<protein>
    <submittedName>
        <fullName evidence="9">4-hydroxybenzoate polyprenyltransferase</fullName>
        <ecNumber evidence="9">2.5.1.39</ecNumber>
    </submittedName>
</protein>
<evidence type="ECO:0000256" key="8">
    <source>
        <dbReference type="SAM" id="Phobius"/>
    </source>
</evidence>
<comment type="subcellular location">
    <subcellularLocation>
        <location evidence="2">Membrane</location>
        <topology evidence="2">Multi-pass membrane protein</topology>
    </subcellularLocation>
</comment>
<gene>
    <name evidence="9" type="ORF">MNBD_GAMMA12-3861</name>
</gene>
<dbReference type="GO" id="GO:0005886">
    <property type="term" value="C:plasma membrane"/>
    <property type="evidence" value="ECO:0007669"/>
    <property type="project" value="TreeGrafter"/>
</dbReference>
<name>A0A3B0YPG7_9ZZZZ</name>
<dbReference type="Gene3D" id="1.20.120.1780">
    <property type="entry name" value="UbiA prenyltransferase"/>
    <property type="match status" value="1"/>
</dbReference>
<reference evidence="9" key="1">
    <citation type="submission" date="2018-06" db="EMBL/GenBank/DDBJ databases">
        <authorList>
            <person name="Zhirakovskaya E."/>
        </authorList>
    </citation>
    <scope>NUCLEOTIDE SEQUENCE</scope>
</reference>
<dbReference type="InterPro" id="IPR039653">
    <property type="entry name" value="Prenyltransferase"/>
</dbReference>
<feature type="transmembrane region" description="Helical" evidence="8">
    <location>
        <begin position="135"/>
        <end position="151"/>
    </location>
</feature>
<feature type="transmembrane region" description="Helical" evidence="8">
    <location>
        <begin position="38"/>
        <end position="55"/>
    </location>
</feature>
<dbReference type="HAMAP" id="MF_01635">
    <property type="entry name" value="UbiA"/>
    <property type="match status" value="1"/>
</dbReference>
<keyword evidence="6 8" id="KW-1133">Transmembrane helix</keyword>
<feature type="transmembrane region" description="Helical" evidence="8">
    <location>
        <begin position="253"/>
        <end position="274"/>
    </location>
</feature>
<comment type="similarity">
    <text evidence="3">Belongs to the UbiA prenyltransferase family.</text>
</comment>
<evidence type="ECO:0000256" key="4">
    <source>
        <dbReference type="ARBA" id="ARBA00022679"/>
    </source>
</evidence>
<keyword evidence="5 8" id="KW-0812">Transmembrane</keyword>
<accession>A0A3B0YPG7</accession>
<organism evidence="9">
    <name type="scientific">hydrothermal vent metagenome</name>
    <dbReference type="NCBI Taxonomy" id="652676"/>
    <lineage>
        <taxon>unclassified sequences</taxon>
        <taxon>metagenomes</taxon>
        <taxon>ecological metagenomes</taxon>
    </lineage>
</organism>
<dbReference type="EMBL" id="UOFL01000143">
    <property type="protein sequence ID" value="VAW77993.1"/>
    <property type="molecule type" value="Genomic_DNA"/>
</dbReference>
<feature type="transmembrane region" description="Helical" evidence="8">
    <location>
        <begin position="160"/>
        <end position="177"/>
    </location>
</feature>